<feature type="chain" id="PRO_5041323553" description="Antifreeze protein" evidence="1">
    <location>
        <begin position="17"/>
        <end position="63"/>
    </location>
</feature>
<accession>A0AA36IT76</accession>
<evidence type="ECO:0000313" key="3">
    <source>
        <dbReference type="Proteomes" id="UP001178507"/>
    </source>
</evidence>
<sequence length="63" mass="6191">MVRGLVFVALLTGCFASGNLRANATVNATNATAKGLTLKSSAAAGKCTAKDAAAMTQLGGGEF</sequence>
<comment type="caution">
    <text evidence="2">The sequence shown here is derived from an EMBL/GenBank/DDBJ whole genome shotgun (WGS) entry which is preliminary data.</text>
</comment>
<name>A0AA36IT76_9DINO</name>
<protein>
    <recommendedName>
        <fullName evidence="4">Antifreeze protein</fullName>
    </recommendedName>
</protein>
<organism evidence="2 3">
    <name type="scientific">Effrenium voratum</name>
    <dbReference type="NCBI Taxonomy" id="2562239"/>
    <lineage>
        <taxon>Eukaryota</taxon>
        <taxon>Sar</taxon>
        <taxon>Alveolata</taxon>
        <taxon>Dinophyceae</taxon>
        <taxon>Suessiales</taxon>
        <taxon>Symbiodiniaceae</taxon>
        <taxon>Effrenium</taxon>
    </lineage>
</organism>
<reference evidence="2" key="1">
    <citation type="submission" date="2023-08" db="EMBL/GenBank/DDBJ databases">
        <authorList>
            <person name="Chen Y."/>
            <person name="Shah S."/>
            <person name="Dougan E. K."/>
            <person name="Thang M."/>
            <person name="Chan C."/>
        </authorList>
    </citation>
    <scope>NUCLEOTIDE SEQUENCE</scope>
</reference>
<feature type="signal peptide" evidence="1">
    <location>
        <begin position="1"/>
        <end position="16"/>
    </location>
</feature>
<gene>
    <name evidence="2" type="ORF">EVOR1521_LOCUS17524</name>
</gene>
<dbReference type="EMBL" id="CAUJNA010002335">
    <property type="protein sequence ID" value="CAJ1392432.1"/>
    <property type="molecule type" value="Genomic_DNA"/>
</dbReference>
<evidence type="ECO:0000313" key="2">
    <source>
        <dbReference type="EMBL" id="CAJ1392432.1"/>
    </source>
</evidence>
<evidence type="ECO:0008006" key="4">
    <source>
        <dbReference type="Google" id="ProtNLM"/>
    </source>
</evidence>
<evidence type="ECO:0000256" key="1">
    <source>
        <dbReference type="SAM" id="SignalP"/>
    </source>
</evidence>
<proteinExistence type="predicted"/>
<dbReference type="AlphaFoldDB" id="A0AA36IT76"/>
<dbReference type="Proteomes" id="UP001178507">
    <property type="component" value="Unassembled WGS sequence"/>
</dbReference>
<keyword evidence="3" id="KW-1185">Reference proteome</keyword>
<keyword evidence="1" id="KW-0732">Signal</keyword>